<gene>
    <name evidence="4" type="ORF">LTR16_003901</name>
</gene>
<keyword evidence="1" id="KW-0863">Zinc-finger</keyword>
<accession>A0ABR0LNI9</accession>
<feature type="domain" description="C3H1-type" evidence="3">
    <location>
        <begin position="81"/>
        <end position="110"/>
    </location>
</feature>
<keyword evidence="1" id="KW-0479">Metal-binding</keyword>
<keyword evidence="5" id="KW-1185">Reference proteome</keyword>
<dbReference type="PROSITE" id="PS50103">
    <property type="entry name" value="ZF_C3H1"/>
    <property type="match status" value="1"/>
</dbReference>
<evidence type="ECO:0000256" key="1">
    <source>
        <dbReference type="PROSITE-ProRule" id="PRU00723"/>
    </source>
</evidence>
<dbReference type="Proteomes" id="UP001357485">
    <property type="component" value="Unassembled WGS sequence"/>
</dbReference>
<proteinExistence type="predicted"/>
<feature type="zinc finger region" description="C3H1-type" evidence="1">
    <location>
        <begin position="81"/>
        <end position="110"/>
    </location>
</feature>
<evidence type="ECO:0000313" key="5">
    <source>
        <dbReference type="Proteomes" id="UP001357485"/>
    </source>
</evidence>
<name>A0ABR0LNI9_9PEZI</name>
<organism evidence="4 5">
    <name type="scientific">Cryomyces antarcticus</name>
    <dbReference type="NCBI Taxonomy" id="329879"/>
    <lineage>
        <taxon>Eukaryota</taxon>
        <taxon>Fungi</taxon>
        <taxon>Dikarya</taxon>
        <taxon>Ascomycota</taxon>
        <taxon>Pezizomycotina</taxon>
        <taxon>Dothideomycetes</taxon>
        <taxon>Dothideomycetes incertae sedis</taxon>
        <taxon>Cryomyces</taxon>
    </lineage>
</organism>
<evidence type="ECO:0000259" key="3">
    <source>
        <dbReference type="PROSITE" id="PS50103"/>
    </source>
</evidence>
<feature type="region of interest" description="Disordered" evidence="2">
    <location>
        <begin position="1"/>
        <end position="71"/>
    </location>
</feature>
<dbReference type="EMBL" id="JAVRRA010016871">
    <property type="protein sequence ID" value="KAK5201083.1"/>
    <property type="molecule type" value="Genomic_DNA"/>
</dbReference>
<protein>
    <recommendedName>
        <fullName evidence="3">C3H1-type domain-containing protein</fullName>
    </recommendedName>
</protein>
<dbReference type="InterPro" id="IPR000571">
    <property type="entry name" value="Znf_CCCH"/>
</dbReference>
<feature type="compositionally biased region" description="Polar residues" evidence="2">
    <location>
        <begin position="52"/>
        <end position="66"/>
    </location>
</feature>
<evidence type="ECO:0000256" key="2">
    <source>
        <dbReference type="SAM" id="MobiDB-lite"/>
    </source>
</evidence>
<keyword evidence="1" id="KW-0862">Zinc</keyword>
<reference evidence="4 5" key="1">
    <citation type="submission" date="2023-08" db="EMBL/GenBank/DDBJ databases">
        <title>Black Yeasts Isolated from many extreme environments.</title>
        <authorList>
            <person name="Coleine C."/>
            <person name="Stajich J.E."/>
            <person name="Selbmann L."/>
        </authorList>
    </citation>
    <scope>NUCLEOTIDE SEQUENCE [LARGE SCALE GENOMIC DNA]</scope>
    <source>
        <strain evidence="4 5">CCFEE 536</strain>
    </source>
</reference>
<comment type="caution">
    <text evidence="4">The sequence shown here is derived from an EMBL/GenBank/DDBJ whole genome shotgun (WGS) entry which is preliminary data.</text>
</comment>
<sequence length="277" mass="30779">MAFAPRNNVNCDNRAHPSRSTNNWRFETRAEAPASLPARQNPSTSPPKIKTELSTNSPSSESIIQTHNHDHRERKIMPKDFLQPMTCFYWATQGRCTKTADECFYAHWDTGVIASAPVSMARDGQSVTVAGRHADAQIADFIARENSLKTRELALNSRQMLLNQHEAALNARCANMKTAMQEVYDTIETFDHESAEALRALHRRKKQIEEFNVATATEGQPSEYGALLLFAVNGSIGAVTKMALRVDEVGNYMKEHIGINAVHEASVAAFVQANSHV</sequence>
<evidence type="ECO:0000313" key="4">
    <source>
        <dbReference type="EMBL" id="KAK5201083.1"/>
    </source>
</evidence>